<dbReference type="Proteomes" id="UP000019471">
    <property type="component" value="Unassembled WGS sequence"/>
</dbReference>
<reference evidence="2 3" key="1">
    <citation type="submission" date="2013-03" db="EMBL/GenBank/DDBJ databases">
        <title>The Genome Sequence of Cladophialophora psammophila CBS 110553.</title>
        <authorList>
            <consortium name="The Broad Institute Genomics Platform"/>
            <person name="Cuomo C."/>
            <person name="de Hoog S."/>
            <person name="Gorbushina A."/>
            <person name="Walker B."/>
            <person name="Young S.K."/>
            <person name="Zeng Q."/>
            <person name="Gargeya S."/>
            <person name="Fitzgerald M."/>
            <person name="Haas B."/>
            <person name="Abouelleil A."/>
            <person name="Allen A.W."/>
            <person name="Alvarado L."/>
            <person name="Arachchi H.M."/>
            <person name="Berlin A.M."/>
            <person name="Chapman S.B."/>
            <person name="Gainer-Dewar J."/>
            <person name="Goldberg J."/>
            <person name="Griggs A."/>
            <person name="Gujja S."/>
            <person name="Hansen M."/>
            <person name="Howarth C."/>
            <person name="Imamovic A."/>
            <person name="Ireland A."/>
            <person name="Larimer J."/>
            <person name="McCowan C."/>
            <person name="Murphy C."/>
            <person name="Pearson M."/>
            <person name="Poon T.W."/>
            <person name="Priest M."/>
            <person name="Roberts A."/>
            <person name="Saif S."/>
            <person name="Shea T."/>
            <person name="Sisk P."/>
            <person name="Sykes S."/>
            <person name="Wortman J."/>
            <person name="Nusbaum C."/>
            <person name="Birren B."/>
        </authorList>
    </citation>
    <scope>NUCLEOTIDE SEQUENCE [LARGE SCALE GENOMIC DNA]</scope>
    <source>
        <strain evidence="2 3">CBS 110553</strain>
    </source>
</reference>
<dbReference type="EMBL" id="AMGX01000013">
    <property type="protein sequence ID" value="EXJ68700.1"/>
    <property type="molecule type" value="Genomic_DNA"/>
</dbReference>
<keyword evidence="3" id="KW-1185">Reference proteome</keyword>
<organism evidence="2 3">
    <name type="scientific">Cladophialophora psammophila CBS 110553</name>
    <dbReference type="NCBI Taxonomy" id="1182543"/>
    <lineage>
        <taxon>Eukaryota</taxon>
        <taxon>Fungi</taxon>
        <taxon>Dikarya</taxon>
        <taxon>Ascomycota</taxon>
        <taxon>Pezizomycotina</taxon>
        <taxon>Eurotiomycetes</taxon>
        <taxon>Chaetothyriomycetidae</taxon>
        <taxon>Chaetothyriales</taxon>
        <taxon>Herpotrichiellaceae</taxon>
        <taxon>Cladophialophora</taxon>
    </lineage>
</organism>
<accession>W9WUH6</accession>
<dbReference type="HOGENOM" id="CLU_2223001_0_0_1"/>
<evidence type="ECO:0000313" key="3">
    <source>
        <dbReference type="Proteomes" id="UP000019471"/>
    </source>
</evidence>
<dbReference type="RefSeq" id="XP_007747266.1">
    <property type="nucleotide sequence ID" value="XM_007749076.1"/>
</dbReference>
<feature type="compositionally biased region" description="Basic and acidic residues" evidence="1">
    <location>
        <begin position="49"/>
        <end position="72"/>
    </location>
</feature>
<dbReference type="AlphaFoldDB" id="W9WUH6"/>
<dbReference type="GeneID" id="19193193"/>
<feature type="region of interest" description="Disordered" evidence="1">
    <location>
        <begin position="1"/>
        <end position="106"/>
    </location>
</feature>
<evidence type="ECO:0000313" key="2">
    <source>
        <dbReference type="EMBL" id="EXJ68700.1"/>
    </source>
</evidence>
<dbReference type="OrthoDB" id="4139874at2759"/>
<name>W9WUH6_9EURO</name>
<protein>
    <submittedName>
        <fullName evidence="2">Uncharacterized protein</fullName>
    </submittedName>
</protein>
<comment type="caution">
    <text evidence="2">The sequence shown here is derived from an EMBL/GenBank/DDBJ whole genome shotgun (WGS) entry which is preliminary data.</text>
</comment>
<proteinExistence type="predicted"/>
<gene>
    <name evidence="2" type="ORF">A1O5_08494</name>
</gene>
<evidence type="ECO:0000256" key="1">
    <source>
        <dbReference type="SAM" id="MobiDB-lite"/>
    </source>
</evidence>
<sequence>MQDVGESETDDRYGGDDMIQENSESKHLANDSQDSYCSEEANFSGVGDSQEREQGLRKEDVEVDVFDGRDKPWSSTAQIREVAEEDPAAETLSDSSFEYYNADDGI</sequence>